<sequence>MFQVQVNFLAILVCAVVNMALGFMWYGPLFGKTWTDMMGWSKEQMEAGRIKMQKEGWKTYLLAFFSSLVMALVLAKFLFFASAYFNMSGIKIGMVAGFWSWLGFVAPVTLSFVLWEGKSWKLWLLTNGYYLLSLLIMGSILAVWM</sequence>
<evidence type="ECO:0008006" key="4">
    <source>
        <dbReference type="Google" id="ProtNLM"/>
    </source>
</evidence>
<reference evidence="2 3" key="1">
    <citation type="journal article" date="2016" name="Nat. Commun.">
        <title>Thousands of microbial genomes shed light on interconnected biogeochemical processes in an aquifer system.</title>
        <authorList>
            <person name="Anantharaman K."/>
            <person name="Brown C.T."/>
            <person name="Hug L.A."/>
            <person name="Sharon I."/>
            <person name="Castelle C.J."/>
            <person name="Probst A.J."/>
            <person name="Thomas B.C."/>
            <person name="Singh A."/>
            <person name="Wilkins M.J."/>
            <person name="Karaoz U."/>
            <person name="Brodie E.L."/>
            <person name="Williams K.H."/>
            <person name="Hubbard S.S."/>
            <person name="Banfield J.F."/>
        </authorList>
    </citation>
    <scope>NUCLEOTIDE SEQUENCE [LARGE SCALE GENOMIC DNA]</scope>
</reference>
<organism evidence="2 3">
    <name type="scientific">Candidatus Staskawiczbacteria bacterium RIFCSPHIGHO2_02_FULL_33_16</name>
    <dbReference type="NCBI Taxonomy" id="1802204"/>
    <lineage>
        <taxon>Bacteria</taxon>
        <taxon>Candidatus Staskawicziibacteriota</taxon>
    </lineage>
</organism>
<feature type="transmembrane region" description="Helical" evidence="1">
    <location>
        <begin position="92"/>
        <end position="115"/>
    </location>
</feature>
<comment type="caution">
    <text evidence="2">The sequence shown here is derived from an EMBL/GenBank/DDBJ whole genome shotgun (WGS) entry which is preliminary data.</text>
</comment>
<evidence type="ECO:0000313" key="3">
    <source>
        <dbReference type="Proteomes" id="UP000179183"/>
    </source>
</evidence>
<dbReference type="EMBL" id="MHOQ01000035">
    <property type="protein sequence ID" value="OGZ65844.1"/>
    <property type="molecule type" value="Genomic_DNA"/>
</dbReference>
<feature type="transmembrane region" description="Helical" evidence="1">
    <location>
        <begin position="122"/>
        <end position="144"/>
    </location>
</feature>
<proteinExistence type="predicted"/>
<keyword evidence="1" id="KW-1133">Transmembrane helix</keyword>
<keyword evidence="1" id="KW-0812">Transmembrane</keyword>
<protein>
    <recommendedName>
        <fullName evidence="4">DUF1761 domain-containing protein</fullName>
    </recommendedName>
</protein>
<dbReference type="AlphaFoldDB" id="A0A1G2HTI6"/>
<evidence type="ECO:0000256" key="1">
    <source>
        <dbReference type="SAM" id="Phobius"/>
    </source>
</evidence>
<accession>A0A1G2HTI6</accession>
<dbReference type="Proteomes" id="UP000179183">
    <property type="component" value="Unassembled WGS sequence"/>
</dbReference>
<name>A0A1G2HTI6_9BACT</name>
<evidence type="ECO:0000313" key="2">
    <source>
        <dbReference type="EMBL" id="OGZ65844.1"/>
    </source>
</evidence>
<keyword evidence="1" id="KW-0472">Membrane</keyword>
<gene>
    <name evidence="2" type="ORF">A3D34_03295</name>
</gene>
<dbReference type="Pfam" id="PF08570">
    <property type="entry name" value="DUF1761"/>
    <property type="match status" value="1"/>
</dbReference>
<feature type="transmembrane region" description="Helical" evidence="1">
    <location>
        <begin position="6"/>
        <end position="27"/>
    </location>
</feature>
<feature type="transmembrane region" description="Helical" evidence="1">
    <location>
        <begin position="59"/>
        <end position="80"/>
    </location>
</feature>
<dbReference type="InterPro" id="IPR013879">
    <property type="entry name" value="DUF1761"/>
</dbReference>